<protein>
    <submittedName>
        <fullName evidence="1">Uncharacterized protein</fullName>
    </submittedName>
</protein>
<evidence type="ECO:0000313" key="2">
    <source>
        <dbReference type="Proteomes" id="UP000198755"/>
    </source>
</evidence>
<proteinExistence type="predicted"/>
<dbReference type="Proteomes" id="UP000198755">
    <property type="component" value="Unassembled WGS sequence"/>
</dbReference>
<gene>
    <name evidence="1" type="ORF">SAMN05444581_11180</name>
</gene>
<dbReference type="EMBL" id="FOSN01000011">
    <property type="protein sequence ID" value="SFK59141.1"/>
    <property type="molecule type" value="Genomic_DNA"/>
</dbReference>
<keyword evidence="2" id="KW-1185">Reference proteome</keyword>
<sequence>MRTPADCALGRLGWPEARAFLKNALRRGPAAAVIDAIAPIADRKCVVLIGRLAKAQTELTAAALEALESIDDRFVRRQSLPAKSALGRVEKTMMKTLRSMPFLDSRVPAAGWGPSFLIAAETMQIARLTSLPDRVLGAGESTEEIQN</sequence>
<dbReference type="AlphaFoldDB" id="A0A1I4ATE7"/>
<evidence type="ECO:0000313" key="1">
    <source>
        <dbReference type="EMBL" id="SFK59141.1"/>
    </source>
</evidence>
<organism evidence="1 2">
    <name type="scientific">Methylocapsa palsarum</name>
    <dbReference type="NCBI Taxonomy" id="1612308"/>
    <lineage>
        <taxon>Bacteria</taxon>
        <taxon>Pseudomonadati</taxon>
        <taxon>Pseudomonadota</taxon>
        <taxon>Alphaproteobacteria</taxon>
        <taxon>Hyphomicrobiales</taxon>
        <taxon>Beijerinckiaceae</taxon>
        <taxon>Methylocapsa</taxon>
    </lineage>
</organism>
<accession>A0A1I4ATE7</accession>
<reference evidence="1 2" key="1">
    <citation type="submission" date="2016-10" db="EMBL/GenBank/DDBJ databases">
        <authorList>
            <person name="de Groot N.N."/>
        </authorList>
    </citation>
    <scope>NUCLEOTIDE SEQUENCE [LARGE SCALE GENOMIC DNA]</scope>
    <source>
        <strain evidence="1 2">NE2</strain>
    </source>
</reference>
<name>A0A1I4ATE7_9HYPH</name>